<accession>A0ACB9FTG2</accession>
<dbReference type="EMBL" id="CM042033">
    <property type="protein sequence ID" value="KAI3774115.1"/>
    <property type="molecule type" value="Genomic_DNA"/>
</dbReference>
<sequence length="510" mass="57645">MNKITPSGSVSCFLSKASVDESSLWHKILSHVNVKTIYKLVRGNLVRGLPDKEFQFEDHYIACLKGKQHKSSHKPNTINSNDTPLPFLHMDLFGPTNVMSMGKKSYCLVITDHYTRYLWVYVLITKDETTEILKSFIIKVENQSNQKVKIIRCDQGTELKNQTLNCFCEGKGIQRQYSTPRTRQQNGVAERRNRTLIESARSMLADSKLPLTFWAEAFSKPFGCSCTILITNRVLPKFGAKSDEGYFVGHSSQSKAYRVYNTRTRITEESANVECSEHVPCKQGKGPDWLFDIESFSQVFKPFIFSSMESSQEQATSSNDDYIMSFNDPSVRLKRPSIDPPFVANAIEASEARTCSSNVTSSSISEPDNTNDTIIHSTTGIEAPAVDEGIQIDVVPAQRINKEHPLENVIGPVQQGVQTIRKTQEANICLYSCFLSQVEPKKVDEALQHSSWIEAMHEELLQFQRHEVWKLVNLPPGQTAIGTRRVFGNKEDERGIVIKNKDRLVDQGYT</sequence>
<gene>
    <name evidence="1" type="ORF">L1987_48659</name>
</gene>
<evidence type="ECO:0000313" key="2">
    <source>
        <dbReference type="Proteomes" id="UP001056120"/>
    </source>
</evidence>
<keyword evidence="2" id="KW-1185">Reference proteome</keyword>
<name>A0ACB9FTG2_9ASTR</name>
<proteinExistence type="predicted"/>
<protein>
    <submittedName>
        <fullName evidence="1">Uncharacterized protein</fullName>
    </submittedName>
</protein>
<comment type="caution">
    <text evidence="1">The sequence shown here is derived from an EMBL/GenBank/DDBJ whole genome shotgun (WGS) entry which is preliminary data.</text>
</comment>
<reference evidence="1 2" key="2">
    <citation type="journal article" date="2022" name="Mol. Ecol. Resour.">
        <title>The genomes of chicory, endive, great burdock and yacon provide insights into Asteraceae paleo-polyploidization history and plant inulin production.</title>
        <authorList>
            <person name="Fan W."/>
            <person name="Wang S."/>
            <person name="Wang H."/>
            <person name="Wang A."/>
            <person name="Jiang F."/>
            <person name="Liu H."/>
            <person name="Zhao H."/>
            <person name="Xu D."/>
            <person name="Zhang Y."/>
        </authorList>
    </citation>
    <scope>NUCLEOTIDE SEQUENCE [LARGE SCALE GENOMIC DNA]</scope>
    <source>
        <strain evidence="2">cv. Yunnan</strain>
        <tissue evidence="1">Leaves</tissue>
    </source>
</reference>
<dbReference type="Proteomes" id="UP001056120">
    <property type="component" value="Linkage Group LG16"/>
</dbReference>
<evidence type="ECO:0000313" key="1">
    <source>
        <dbReference type="EMBL" id="KAI3774115.1"/>
    </source>
</evidence>
<organism evidence="1 2">
    <name type="scientific">Smallanthus sonchifolius</name>
    <dbReference type="NCBI Taxonomy" id="185202"/>
    <lineage>
        <taxon>Eukaryota</taxon>
        <taxon>Viridiplantae</taxon>
        <taxon>Streptophyta</taxon>
        <taxon>Embryophyta</taxon>
        <taxon>Tracheophyta</taxon>
        <taxon>Spermatophyta</taxon>
        <taxon>Magnoliopsida</taxon>
        <taxon>eudicotyledons</taxon>
        <taxon>Gunneridae</taxon>
        <taxon>Pentapetalae</taxon>
        <taxon>asterids</taxon>
        <taxon>campanulids</taxon>
        <taxon>Asterales</taxon>
        <taxon>Asteraceae</taxon>
        <taxon>Asteroideae</taxon>
        <taxon>Heliantheae alliance</taxon>
        <taxon>Millerieae</taxon>
        <taxon>Smallanthus</taxon>
    </lineage>
</organism>
<reference evidence="2" key="1">
    <citation type="journal article" date="2022" name="Mol. Ecol. Resour.">
        <title>The genomes of chicory, endive, great burdock and yacon provide insights into Asteraceae palaeo-polyploidization history and plant inulin production.</title>
        <authorList>
            <person name="Fan W."/>
            <person name="Wang S."/>
            <person name="Wang H."/>
            <person name="Wang A."/>
            <person name="Jiang F."/>
            <person name="Liu H."/>
            <person name="Zhao H."/>
            <person name="Xu D."/>
            <person name="Zhang Y."/>
        </authorList>
    </citation>
    <scope>NUCLEOTIDE SEQUENCE [LARGE SCALE GENOMIC DNA]</scope>
    <source>
        <strain evidence="2">cv. Yunnan</strain>
    </source>
</reference>